<sequence>MAKQTRIVRSVIRAPSCIPYGVVFAAFEIDTGTHSATSNQQRAACRIALPSLGQGNQTGRWRSPKRETKRPPISASDDLIRSAPKSDSPGIPEGILRFFQPATREQTQQTYGSLKTSTVFANVIVINVQQDRASLGLHLKPHLTLIFAACRSSPPRRLFCFSSSHSHCVLIGSGSRLPSSRSSVEQD</sequence>
<comment type="caution">
    <text evidence="2">The sequence shown here is derived from an EMBL/GenBank/DDBJ whole genome shotgun (WGS) entry which is preliminary data.</text>
</comment>
<evidence type="ECO:0000256" key="1">
    <source>
        <dbReference type="SAM" id="MobiDB-lite"/>
    </source>
</evidence>
<dbReference type="GeneID" id="85467332"/>
<dbReference type="EMBL" id="JAHMHQ010000001">
    <property type="protein sequence ID" value="KAK1656310.1"/>
    <property type="molecule type" value="Genomic_DNA"/>
</dbReference>
<gene>
    <name evidence="2" type="ORF">BDP81DRAFT_19538</name>
</gene>
<dbReference type="AlphaFoldDB" id="A0AAJ0EKD5"/>
<organism evidence="2 3">
    <name type="scientific">Colletotrichum phormii</name>
    <dbReference type="NCBI Taxonomy" id="359342"/>
    <lineage>
        <taxon>Eukaryota</taxon>
        <taxon>Fungi</taxon>
        <taxon>Dikarya</taxon>
        <taxon>Ascomycota</taxon>
        <taxon>Pezizomycotina</taxon>
        <taxon>Sordariomycetes</taxon>
        <taxon>Hypocreomycetidae</taxon>
        <taxon>Glomerellales</taxon>
        <taxon>Glomerellaceae</taxon>
        <taxon>Colletotrichum</taxon>
        <taxon>Colletotrichum acutatum species complex</taxon>
    </lineage>
</organism>
<dbReference type="Proteomes" id="UP001243989">
    <property type="component" value="Unassembled WGS sequence"/>
</dbReference>
<evidence type="ECO:0000313" key="3">
    <source>
        <dbReference type="Proteomes" id="UP001243989"/>
    </source>
</evidence>
<dbReference type="RefSeq" id="XP_060452354.1">
    <property type="nucleotide sequence ID" value="XM_060582470.1"/>
</dbReference>
<proteinExistence type="predicted"/>
<name>A0AAJ0EKD5_9PEZI</name>
<feature type="region of interest" description="Disordered" evidence="1">
    <location>
        <begin position="54"/>
        <end position="91"/>
    </location>
</feature>
<reference evidence="2" key="1">
    <citation type="submission" date="2021-06" db="EMBL/GenBank/DDBJ databases">
        <title>Comparative genomics, transcriptomics and evolutionary studies reveal genomic signatures of adaptation to plant cell wall in hemibiotrophic fungi.</title>
        <authorList>
            <consortium name="DOE Joint Genome Institute"/>
            <person name="Baroncelli R."/>
            <person name="Diaz J.F."/>
            <person name="Benocci T."/>
            <person name="Peng M."/>
            <person name="Battaglia E."/>
            <person name="Haridas S."/>
            <person name="Andreopoulos W."/>
            <person name="Labutti K."/>
            <person name="Pangilinan J."/>
            <person name="Floch G.L."/>
            <person name="Makela M.R."/>
            <person name="Henrissat B."/>
            <person name="Grigoriev I.V."/>
            <person name="Crouch J.A."/>
            <person name="De Vries R.P."/>
            <person name="Sukno S.A."/>
            <person name="Thon M.R."/>
        </authorList>
    </citation>
    <scope>NUCLEOTIDE SEQUENCE</scope>
    <source>
        <strain evidence="2">CBS 102054</strain>
    </source>
</reference>
<protein>
    <submittedName>
        <fullName evidence="2">Uncharacterized protein</fullName>
    </submittedName>
</protein>
<accession>A0AAJ0EKD5</accession>
<evidence type="ECO:0000313" key="2">
    <source>
        <dbReference type="EMBL" id="KAK1656310.1"/>
    </source>
</evidence>
<keyword evidence="3" id="KW-1185">Reference proteome</keyword>